<gene>
    <name evidence="1" type="ORF">H9Q81_06370</name>
</gene>
<reference evidence="1 2" key="1">
    <citation type="submission" date="2020-08" db="EMBL/GenBank/DDBJ databases">
        <authorList>
            <person name="Liu C."/>
            <person name="Sun Q."/>
        </authorList>
    </citation>
    <scope>NUCLEOTIDE SEQUENCE [LARGE SCALE GENOMIC DNA]</scope>
    <source>
        <strain evidence="1 2">NSJ-57</strain>
    </source>
</reference>
<dbReference type="AlphaFoldDB" id="A0A7G9GUW9"/>
<dbReference type="KEGG" id="fho:H9Q81_06370"/>
<accession>A0A7G9GUW9</accession>
<name>A0A7G9GUW9_9FUSO</name>
<sequence length="82" mass="9487">MLLEISRINPDGKTKIKEFSEYLQVIFEVDEKGICTKIGVYDPKYSGAGDLYIADIYEVKVNDKLVNYTFPKTLEVMKKFNK</sequence>
<keyword evidence="2" id="KW-1185">Reference proteome</keyword>
<evidence type="ECO:0000313" key="2">
    <source>
        <dbReference type="Proteomes" id="UP000515913"/>
    </source>
</evidence>
<dbReference type="RefSeq" id="WP_101474160.1">
    <property type="nucleotide sequence ID" value="NZ_CP060637.1"/>
</dbReference>
<protein>
    <submittedName>
        <fullName evidence="1">Uncharacterized protein</fullName>
    </submittedName>
</protein>
<dbReference type="EMBL" id="CP060637">
    <property type="protein sequence ID" value="QNM14601.1"/>
    <property type="molecule type" value="Genomic_DNA"/>
</dbReference>
<evidence type="ECO:0000313" key="1">
    <source>
        <dbReference type="EMBL" id="QNM14601.1"/>
    </source>
</evidence>
<organism evidence="1 2">
    <name type="scientific">Fusobacterium hominis</name>
    <dbReference type="NCBI Taxonomy" id="2764326"/>
    <lineage>
        <taxon>Bacteria</taxon>
        <taxon>Fusobacteriati</taxon>
        <taxon>Fusobacteriota</taxon>
        <taxon>Fusobacteriia</taxon>
        <taxon>Fusobacteriales</taxon>
        <taxon>Fusobacteriaceae</taxon>
        <taxon>Fusobacterium</taxon>
    </lineage>
</organism>
<dbReference type="Proteomes" id="UP000515913">
    <property type="component" value="Chromosome"/>
</dbReference>
<proteinExistence type="predicted"/>